<evidence type="ECO:0000256" key="1">
    <source>
        <dbReference type="ARBA" id="ARBA00022679"/>
    </source>
</evidence>
<evidence type="ECO:0000256" key="2">
    <source>
        <dbReference type="ARBA" id="ARBA00023315"/>
    </source>
</evidence>
<evidence type="ECO:0000313" key="6">
    <source>
        <dbReference type="Proteomes" id="UP000199012"/>
    </source>
</evidence>
<gene>
    <name evidence="5" type="ORF">SAMN05421867_101401</name>
</gene>
<dbReference type="InterPro" id="IPR050832">
    <property type="entry name" value="Bact_Acetyltransf"/>
</dbReference>
<feature type="domain" description="N-acetyltransferase" evidence="4">
    <location>
        <begin position="12"/>
        <end position="192"/>
    </location>
</feature>
<dbReference type="SUPFAM" id="SSF55729">
    <property type="entry name" value="Acyl-CoA N-acyltransferases (Nat)"/>
    <property type="match status" value="1"/>
</dbReference>
<evidence type="ECO:0000256" key="3">
    <source>
        <dbReference type="SAM" id="MobiDB-lite"/>
    </source>
</evidence>
<feature type="compositionally biased region" description="Basic and acidic residues" evidence="3">
    <location>
        <begin position="180"/>
        <end position="194"/>
    </location>
</feature>
<accession>A0A1I0VHP3</accession>
<proteinExistence type="predicted"/>
<dbReference type="PROSITE" id="PS51186">
    <property type="entry name" value="GNAT"/>
    <property type="match status" value="1"/>
</dbReference>
<dbReference type="Proteomes" id="UP000199012">
    <property type="component" value="Unassembled WGS sequence"/>
</dbReference>
<dbReference type="STRING" id="988821.SAMN05421867_101401"/>
<dbReference type="CDD" id="cd04301">
    <property type="entry name" value="NAT_SF"/>
    <property type="match status" value="1"/>
</dbReference>
<dbReference type="GO" id="GO:0016747">
    <property type="term" value="F:acyltransferase activity, transferring groups other than amino-acyl groups"/>
    <property type="evidence" value="ECO:0007669"/>
    <property type="project" value="InterPro"/>
</dbReference>
<feature type="region of interest" description="Disordered" evidence="3">
    <location>
        <begin position="168"/>
        <end position="194"/>
    </location>
</feature>
<dbReference type="Pfam" id="PF00583">
    <property type="entry name" value="Acetyltransf_1"/>
    <property type="match status" value="1"/>
</dbReference>
<sequence>MSGLLGGPTADVSVRPAVPGDEVALVRVQVAAWRTTHDEVLGPDVLDRLDEDLMREQWAAAVAAPPAGGFRVLVACDGPRVVGLVSLGLVPDEPGPAAPPGRGAPGGVVLALEVEPGHRRAGHGSRLLAAAVDTLRADGADQVHTWVLDGDEGRRSFLHGAGLGPEGVHRTLASGTAPDGTERTVREERWAATI</sequence>
<dbReference type="Gene3D" id="3.40.630.30">
    <property type="match status" value="1"/>
</dbReference>
<evidence type="ECO:0000259" key="4">
    <source>
        <dbReference type="PROSITE" id="PS51186"/>
    </source>
</evidence>
<dbReference type="RefSeq" id="WP_239078643.1">
    <property type="nucleotide sequence ID" value="NZ_BONM01000003.1"/>
</dbReference>
<name>A0A1I0VHP3_9CELL</name>
<dbReference type="AlphaFoldDB" id="A0A1I0VHP3"/>
<protein>
    <submittedName>
        <fullName evidence="5">Acetyltransferase (GNAT) family protein</fullName>
    </submittedName>
</protein>
<keyword evidence="1 5" id="KW-0808">Transferase</keyword>
<dbReference type="InterPro" id="IPR016181">
    <property type="entry name" value="Acyl_CoA_acyltransferase"/>
</dbReference>
<dbReference type="InterPro" id="IPR000182">
    <property type="entry name" value="GNAT_dom"/>
</dbReference>
<organism evidence="5 6">
    <name type="scientific">Cellulomonas marina</name>
    <dbReference type="NCBI Taxonomy" id="988821"/>
    <lineage>
        <taxon>Bacteria</taxon>
        <taxon>Bacillati</taxon>
        <taxon>Actinomycetota</taxon>
        <taxon>Actinomycetes</taxon>
        <taxon>Micrococcales</taxon>
        <taxon>Cellulomonadaceae</taxon>
        <taxon>Cellulomonas</taxon>
    </lineage>
</organism>
<reference evidence="5 6" key="1">
    <citation type="submission" date="2016-10" db="EMBL/GenBank/DDBJ databases">
        <authorList>
            <person name="de Groot N.N."/>
        </authorList>
    </citation>
    <scope>NUCLEOTIDE SEQUENCE [LARGE SCALE GENOMIC DNA]</scope>
    <source>
        <strain evidence="5 6">CGMCC 4.6945</strain>
    </source>
</reference>
<evidence type="ECO:0000313" key="5">
    <source>
        <dbReference type="EMBL" id="SFA75832.1"/>
    </source>
</evidence>
<dbReference type="EMBL" id="FOKA01000001">
    <property type="protein sequence ID" value="SFA75832.1"/>
    <property type="molecule type" value="Genomic_DNA"/>
</dbReference>
<dbReference type="PANTHER" id="PTHR43877:SF1">
    <property type="entry name" value="ACETYLTRANSFERASE"/>
    <property type="match status" value="1"/>
</dbReference>
<keyword evidence="2" id="KW-0012">Acyltransferase</keyword>
<dbReference type="PANTHER" id="PTHR43877">
    <property type="entry name" value="AMINOALKYLPHOSPHONATE N-ACETYLTRANSFERASE-RELATED-RELATED"/>
    <property type="match status" value="1"/>
</dbReference>
<keyword evidence="6" id="KW-1185">Reference proteome</keyword>